<comment type="similarity">
    <text evidence="1">Belongs to the peptidase M16 family.</text>
</comment>
<dbReference type="NCBIfam" id="NF047421">
    <property type="entry name" value="YfmH_fam"/>
    <property type="match status" value="1"/>
</dbReference>
<evidence type="ECO:0000256" key="4">
    <source>
        <dbReference type="ARBA" id="ARBA00022833"/>
    </source>
</evidence>
<keyword evidence="4" id="KW-0862">Zinc</keyword>
<evidence type="ECO:0000256" key="5">
    <source>
        <dbReference type="ARBA" id="ARBA00023049"/>
    </source>
</evidence>
<name>A0A1L8MMG0_9STRE</name>
<dbReference type="InterPro" id="IPR050626">
    <property type="entry name" value="Peptidase_M16"/>
</dbReference>
<dbReference type="InterPro" id="IPR011249">
    <property type="entry name" value="Metalloenz_LuxS/M16"/>
</dbReference>
<dbReference type="RefSeq" id="WP_071794208.1">
    <property type="nucleotide sequence ID" value="NZ_LZDD01000002.1"/>
</dbReference>
<dbReference type="Gene3D" id="3.30.830.10">
    <property type="entry name" value="Metalloenzyme, LuxS/M16 peptidase-like"/>
    <property type="match status" value="2"/>
</dbReference>
<evidence type="ECO:0000313" key="9">
    <source>
        <dbReference type="Proteomes" id="UP000182015"/>
    </source>
</evidence>
<dbReference type="InterPro" id="IPR011765">
    <property type="entry name" value="Pept_M16_N"/>
</dbReference>
<dbReference type="EMBL" id="LZDD01000002">
    <property type="protein sequence ID" value="OJF71921.1"/>
    <property type="molecule type" value="Genomic_DNA"/>
</dbReference>
<evidence type="ECO:0000256" key="2">
    <source>
        <dbReference type="ARBA" id="ARBA00022670"/>
    </source>
</evidence>
<dbReference type="PANTHER" id="PTHR43690">
    <property type="entry name" value="NARDILYSIN"/>
    <property type="match status" value="1"/>
</dbReference>
<gene>
    <name evidence="8" type="ORF">A9Q68_08060</name>
</gene>
<keyword evidence="2" id="KW-0645">Protease</keyword>
<evidence type="ECO:0000256" key="1">
    <source>
        <dbReference type="ARBA" id="ARBA00007261"/>
    </source>
</evidence>
<organism evidence="8 9">
    <name type="scientific">Streptococcus bovimastitidis</name>
    <dbReference type="NCBI Taxonomy" id="1856638"/>
    <lineage>
        <taxon>Bacteria</taxon>
        <taxon>Bacillati</taxon>
        <taxon>Bacillota</taxon>
        <taxon>Bacilli</taxon>
        <taxon>Lactobacillales</taxon>
        <taxon>Streptococcaceae</taxon>
        <taxon>Streptococcus</taxon>
    </lineage>
</organism>
<dbReference type="Proteomes" id="UP000182015">
    <property type="component" value="Unassembled WGS sequence"/>
</dbReference>
<keyword evidence="3" id="KW-0378">Hydrolase</keyword>
<dbReference type="GO" id="GO:0008237">
    <property type="term" value="F:metallopeptidase activity"/>
    <property type="evidence" value="ECO:0007669"/>
    <property type="project" value="UniProtKB-KW"/>
</dbReference>
<comment type="caution">
    <text evidence="8">The sequence shown here is derived from an EMBL/GenBank/DDBJ whole genome shotgun (WGS) entry which is preliminary data.</text>
</comment>
<dbReference type="Pfam" id="PF00675">
    <property type="entry name" value="Peptidase_M16"/>
    <property type="match status" value="1"/>
</dbReference>
<keyword evidence="5" id="KW-0482">Metalloprotease</keyword>
<dbReference type="AlphaFoldDB" id="A0A1L8MMG0"/>
<dbReference type="SUPFAM" id="SSF63411">
    <property type="entry name" value="LuxS/MPP-like metallohydrolase"/>
    <property type="match status" value="2"/>
</dbReference>
<feature type="domain" description="Peptidase M16 C-terminal" evidence="7">
    <location>
        <begin position="183"/>
        <end position="360"/>
    </location>
</feature>
<keyword evidence="9" id="KW-1185">Reference proteome</keyword>
<evidence type="ECO:0000259" key="7">
    <source>
        <dbReference type="Pfam" id="PF05193"/>
    </source>
</evidence>
<dbReference type="PANTHER" id="PTHR43690:SF17">
    <property type="entry name" value="PROTEIN YHJJ"/>
    <property type="match status" value="1"/>
</dbReference>
<sequence length="427" mass="49318">MIDIEKFSYASVREEVYHSRLTNGLEIYIIKKPLFTEKATMLTVNFGSIDSNFTVRNRPYQYPEGIAHFLEHKLFENESGQDVSHYFTALGADVNAFTTFEKTSYFFSTSNNFTKCLTLLQEFVLTGNFTEESVAKERKIIAQEIDMYLDDPDYQSYIGILQNLFPNSLLSSDIAGNQNSLESITATDLQRNYKQFYHPSNMTLIIVGDVDIEETYRSIEDCQERLKQRRPAKATIDKLPYSPIVKTNSMSMEISTPKLVVGYRGKKFTNDISILRYKVGLRLLLSLLFGWTSKTYQTWYDQGKIDDSFDMEIEIQRDFSFLLITLDTNEPIAMSSNIRKKINNFTKSKDLTLKHLQLLKKEMFGDFVQSLDSIEQVMSQFNLFLNDQDSYFEIPQIIETITLDDILAIGNDFFEGAEASDFTVFPK</sequence>
<reference evidence="9" key="1">
    <citation type="submission" date="2016-06" db="EMBL/GenBank/DDBJ databases">
        <authorList>
            <person name="de Vries S.P.W."/>
            <person name="Hadjirin N.F."/>
            <person name="Lay E.M."/>
            <person name="Zadoks R.N."/>
            <person name="Peacock S.J."/>
            <person name="Parkhill J."/>
            <person name="Grant A.J."/>
            <person name="Mcdougall S."/>
            <person name="Holmes M.A."/>
        </authorList>
    </citation>
    <scope>NUCLEOTIDE SEQUENCE [LARGE SCALE GENOMIC DNA]</scope>
    <source>
        <strain evidence="9">NZ1587</strain>
    </source>
</reference>
<protein>
    <submittedName>
        <fullName evidence="8">Peptidase M16</fullName>
    </submittedName>
</protein>
<dbReference type="InterPro" id="IPR007863">
    <property type="entry name" value="Peptidase_M16_C"/>
</dbReference>
<accession>A0A1L8MMG0</accession>
<dbReference type="OrthoDB" id="9811314at2"/>
<dbReference type="GO" id="GO:0006508">
    <property type="term" value="P:proteolysis"/>
    <property type="evidence" value="ECO:0007669"/>
    <property type="project" value="UniProtKB-KW"/>
</dbReference>
<evidence type="ECO:0000256" key="3">
    <source>
        <dbReference type="ARBA" id="ARBA00022801"/>
    </source>
</evidence>
<dbReference type="GO" id="GO:0046872">
    <property type="term" value="F:metal ion binding"/>
    <property type="evidence" value="ECO:0007669"/>
    <property type="project" value="InterPro"/>
</dbReference>
<proteinExistence type="inferred from homology"/>
<evidence type="ECO:0000259" key="6">
    <source>
        <dbReference type="Pfam" id="PF00675"/>
    </source>
</evidence>
<dbReference type="Pfam" id="PF05193">
    <property type="entry name" value="Peptidase_M16_C"/>
    <property type="match status" value="1"/>
</dbReference>
<feature type="domain" description="Peptidase M16 N-terminal" evidence="6">
    <location>
        <begin position="62"/>
        <end position="152"/>
    </location>
</feature>
<evidence type="ECO:0000313" key="8">
    <source>
        <dbReference type="EMBL" id="OJF71921.1"/>
    </source>
</evidence>
<dbReference type="STRING" id="1856638.A9Q68_08060"/>